<sequence length="268" mass="30737">MNKIQRNVDRLECLLDLEREIVGVRFLFSEEEFNESQFNPLKNKMSYCTTVSRATQGNNYKIRLENFACSAAANALGLYKMTPIKEFGYARLRSGTYDNLGVSRQISKSMVYCPEGMYGLEVAPLREFDEDPHIVIFITNPFNAMRISQGYAYFHGHVKNVQFAGMQALCQECTSYPFEMDTLNISMMCSGTRMLGRWSDSELGIGLPFHLLDSLVEGIKKTVNPLERNKRKKVIEERLEEKGLSEELSIEYDKNYDDGLYMGIPETK</sequence>
<dbReference type="EMBL" id="CAIJCS010000020">
    <property type="protein sequence ID" value="CAC9933483.1"/>
    <property type="molecule type" value="Genomic_DNA"/>
</dbReference>
<evidence type="ECO:0008006" key="3">
    <source>
        <dbReference type="Google" id="ProtNLM"/>
    </source>
</evidence>
<accession>A0A6V6Y5M1</accession>
<dbReference type="RefSeq" id="WP_180500358.1">
    <property type="nucleotide sequence ID" value="NZ_CAIJCS010000020.1"/>
</dbReference>
<keyword evidence="2" id="KW-1185">Reference proteome</keyword>
<dbReference type="PANTHER" id="PTHR37954:SF3">
    <property type="entry name" value="DUF169 DOMAIN-CONTAINING PROTEIN"/>
    <property type="match status" value="1"/>
</dbReference>
<evidence type="ECO:0000313" key="1">
    <source>
        <dbReference type="EMBL" id="CAC9933483.1"/>
    </source>
</evidence>
<organism evidence="1 2">
    <name type="scientific">Aedoeadaptatus nemausensis</name>
    <dbReference type="NCBI Taxonomy" id="2582829"/>
    <lineage>
        <taxon>Bacteria</taxon>
        <taxon>Bacillati</taxon>
        <taxon>Bacillota</taxon>
        <taxon>Tissierellia</taxon>
        <taxon>Tissierellales</taxon>
        <taxon>Peptoniphilaceae</taxon>
        <taxon>Aedoeadaptatus</taxon>
    </lineage>
</organism>
<name>A0A6V6Y5M1_9FIRM</name>
<reference evidence="1 2" key="1">
    <citation type="submission" date="2020-06" db="EMBL/GenBank/DDBJ databases">
        <authorList>
            <person name="Criscuolo A."/>
        </authorList>
    </citation>
    <scope>NUCLEOTIDE SEQUENCE [LARGE SCALE GENOMIC DNA]</scope>
    <source>
        <strain evidence="1">1804121828</strain>
    </source>
</reference>
<dbReference type="Proteomes" id="UP000586454">
    <property type="component" value="Unassembled WGS sequence"/>
</dbReference>
<gene>
    <name evidence="1" type="ORF">PEPNEM18_01271</name>
</gene>
<proteinExistence type="predicted"/>
<dbReference type="Pfam" id="PF02596">
    <property type="entry name" value="DUF169"/>
    <property type="match status" value="1"/>
</dbReference>
<dbReference type="InterPro" id="IPR003748">
    <property type="entry name" value="DUF169"/>
</dbReference>
<protein>
    <recommendedName>
        <fullName evidence="3">DUF169 domain-containing protein</fullName>
    </recommendedName>
</protein>
<comment type="caution">
    <text evidence="1">The sequence shown here is derived from an EMBL/GenBank/DDBJ whole genome shotgun (WGS) entry which is preliminary data.</text>
</comment>
<dbReference type="AlphaFoldDB" id="A0A6V6Y5M1"/>
<evidence type="ECO:0000313" key="2">
    <source>
        <dbReference type="Proteomes" id="UP000586454"/>
    </source>
</evidence>
<dbReference type="PANTHER" id="PTHR37954">
    <property type="entry name" value="BLL4979 PROTEIN"/>
    <property type="match status" value="1"/>
</dbReference>